<name>K3WDR6_GLOUD</name>
<reference evidence="1" key="3">
    <citation type="submission" date="2015-02" db="UniProtKB">
        <authorList>
            <consortium name="EnsemblProtists"/>
        </authorList>
    </citation>
    <scope>IDENTIFICATION</scope>
    <source>
        <strain evidence="1">DAOM BR144</strain>
    </source>
</reference>
<dbReference type="HOGENOM" id="CLU_091906_1_0_1"/>
<reference evidence="2" key="2">
    <citation type="submission" date="2010-04" db="EMBL/GenBank/DDBJ databases">
        <authorList>
            <person name="Buell R."/>
            <person name="Hamilton J."/>
            <person name="Hostetler J."/>
        </authorList>
    </citation>
    <scope>NUCLEOTIDE SEQUENCE [LARGE SCALE GENOMIC DNA]</scope>
    <source>
        <strain evidence="2">DAOM:BR144</strain>
    </source>
</reference>
<reference evidence="2" key="1">
    <citation type="journal article" date="2010" name="Genome Biol.">
        <title>Genome sequence of the necrotrophic plant pathogen Pythium ultimum reveals original pathogenicity mechanisms and effector repertoire.</title>
        <authorList>
            <person name="Levesque C.A."/>
            <person name="Brouwer H."/>
            <person name="Cano L."/>
            <person name="Hamilton J.P."/>
            <person name="Holt C."/>
            <person name="Huitema E."/>
            <person name="Raffaele S."/>
            <person name="Robideau G.P."/>
            <person name="Thines M."/>
            <person name="Win J."/>
            <person name="Zerillo M.M."/>
            <person name="Beakes G.W."/>
            <person name="Boore J.L."/>
            <person name="Busam D."/>
            <person name="Dumas B."/>
            <person name="Ferriera S."/>
            <person name="Fuerstenberg S.I."/>
            <person name="Gachon C.M."/>
            <person name="Gaulin E."/>
            <person name="Govers F."/>
            <person name="Grenville-Briggs L."/>
            <person name="Horner N."/>
            <person name="Hostetler J."/>
            <person name="Jiang R.H."/>
            <person name="Johnson J."/>
            <person name="Krajaejun T."/>
            <person name="Lin H."/>
            <person name="Meijer H.J."/>
            <person name="Moore B."/>
            <person name="Morris P."/>
            <person name="Phuntmart V."/>
            <person name="Puiu D."/>
            <person name="Shetty J."/>
            <person name="Stajich J.E."/>
            <person name="Tripathy S."/>
            <person name="Wawra S."/>
            <person name="van West P."/>
            <person name="Whitty B.R."/>
            <person name="Coutinho P.M."/>
            <person name="Henrissat B."/>
            <person name="Martin F."/>
            <person name="Thomas P.D."/>
            <person name="Tyler B.M."/>
            <person name="De Vries R.P."/>
            <person name="Kamoun S."/>
            <person name="Yandell M."/>
            <person name="Tisserat N."/>
            <person name="Buell C.R."/>
        </authorList>
    </citation>
    <scope>NUCLEOTIDE SEQUENCE</scope>
    <source>
        <strain evidence="2">DAOM:BR144</strain>
    </source>
</reference>
<dbReference type="AlphaFoldDB" id="K3WDR6"/>
<dbReference type="SUPFAM" id="SSF55961">
    <property type="entry name" value="Bet v1-like"/>
    <property type="match status" value="1"/>
</dbReference>
<dbReference type="EMBL" id="GL376603">
    <property type="status" value="NOT_ANNOTATED_CDS"/>
    <property type="molecule type" value="Genomic_DNA"/>
</dbReference>
<accession>K3WDR6</accession>
<dbReference type="Proteomes" id="UP000019132">
    <property type="component" value="Unassembled WGS sequence"/>
</dbReference>
<proteinExistence type="predicted"/>
<dbReference type="InParanoid" id="K3WDR6"/>
<sequence length="175" mass="18454">MVSTVGLKHADAVGAQEFDAAAAANAFALEQVVPAPVEQVFDAYLKRIWLGKFKITAPGEGRGLVGNERFIAAFGVTEKILRAGVPAPDNAQIASITYAVTTFGKFPWTYHLGFVQFVPSADGKATTVVVGSKTTPKNKADGTPIDDSKLRDVLKKGITAQLAALAKSYSADSKL</sequence>
<evidence type="ECO:0000313" key="1">
    <source>
        <dbReference type="EnsemblProtists" id="PYU1_T003107"/>
    </source>
</evidence>
<protein>
    <submittedName>
        <fullName evidence="1">Uncharacterized protein</fullName>
    </submittedName>
</protein>
<dbReference type="VEuPathDB" id="FungiDB:PYU1_G003103"/>
<keyword evidence="2" id="KW-1185">Reference proteome</keyword>
<organism evidence="1 2">
    <name type="scientific">Globisporangium ultimum (strain ATCC 200006 / CBS 805.95 / DAOM BR144)</name>
    <name type="common">Pythium ultimum</name>
    <dbReference type="NCBI Taxonomy" id="431595"/>
    <lineage>
        <taxon>Eukaryota</taxon>
        <taxon>Sar</taxon>
        <taxon>Stramenopiles</taxon>
        <taxon>Oomycota</taxon>
        <taxon>Peronosporomycetes</taxon>
        <taxon>Pythiales</taxon>
        <taxon>Pythiaceae</taxon>
        <taxon>Globisporangium</taxon>
    </lineage>
</organism>
<evidence type="ECO:0000313" key="2">
    <source>
        <dbReference type="Proteomes" id="UP000019132"/>
    </source>
</evidence>
<dbReference type="EnsemblProtists" id="PYU1_T003107">
    <property type="protein sequence ID" value="PYU1_T003107"/>
    <property type="gene ID" value="PYU1_G003103"/>
</dbReference>